<keyword evidence="1" id="KW-0732">Signal</keyword>
<evidence type="ECO:0000256" key="1">
    <source>
        <dbReference type="SAM" id="SignalP"/>
    </source>
</evidence>
<reference evidence="2" key="1">
    <citation type="submission" date="2021-01" db="EMBL/GenBank/DDBJ databases">
        <authorList>
            <person name="Corre E."/>
            <person name="Pelletier E."/>
            <person name="Niang G."/>
            <person name="Scheremetjew M."/>
            <person name="Finn R."/>
            <person name="Kale V."/>
            <person name="Holt S."/>
            <person name="Cochrane G."/>
            <person name="Meng A."/>
            <person name="Brown T."/>
            <person name="Cohen L."/>
        </authorList>
    </citation>
    <scope>NUCLEOTIDE SEQUENCE</scope>
    <source>
        <strain evidence="2">Pbaha01</strain>
    </source>
</reference>
<feature type="signal peptide" evidence="1">
    <location>
        <begin position="1"/>
        <end position="20"/>
    </location>
</feature>
<proteinExistence type="predicted"/>
<dbReference type="EMBL" id="HBEG01039795">
    <property type="protein sequence ID" value="CAD8379420.1"/>
    <property type="molecule type" value="Transcribed_RNA"/>
</dbReference>
<gene>
    <name evidence="2" type="ORF">PBAH0796_LOCUS24291</name>
</gene>
<sequence>MGSPSWGALCLYCLAHPAIGQRVNFHEIGMQDGDATVLLQTRMRASRQEESAIRAAFSRSSRLRQWRAPDACGTPHREDLYRPIRTVLSEHPGVDGHCYFSFAAFWINPFPTDPYLIAQIDYAEVGRNGVKGLQELPLTCGDGIEARRGTGVPRTYVGDWGTVTSLSQDCMFYGQDDIYCYTLGWLKNQHLDSSLITNSTAWTALGQSECDNLQKKYNFSDEETTVGFCIDQNSGPMQSHIFAGTVTSRELARHVYPKCLMSGGVAGASEMAYCQALGCILPGNKIGHGEECK</sequence>
<accession>A0A7S0AZX6</accession>
<dbReference type="AlphaFoldDB" id="A0A7S0AZX6"/>
<protein>
    <submittedName>
        <fullName evidence="2">Uncharacterized protein</fullName>
    </submittedName>
</protein>
<organism evidence="2">
    <name type="scientific">Pyrodinium bahamense</name>
    <dbReference type="NCBI Taxonomy" id="73915"/>
    <lineage>
        <taxon>Eukaryota</taxon>
        <taxon>Sar</taxon>
        <taxon>Alveolata</taxon>
        <taxon>Dinophyceae</taxon>
        <taxon>Gonyaulacales</taxon>
        <taxon>Pyrocystaceae</taxon>
        <taxon>Pyrodinium</taxon>
    </lineage>
</organism>
<name>A0A7S0AZX6_9DINO</name>
<evidence type="ECO:0000313" key="2">
    <source>
        <dbReference type="EMBL" id="CAD8379420.1"/>
    </source>
</evidence>
<feature type="chain" id="PRO_5031404736" evidence="1">
    <location>
        <begin position="21"/>
        <end position="293"/>
    </location>
</feature>